<evidence type="ECO:0000313" key="4">
    <source>
        <dbReference type="Proteomes" id="UP000258309"/>
    </source>
</evidence>
<feature type="region of interest" description="Disordered" evidence="1">
    <location>
        <begin position="402"/>
        <end position="461"/>
    </location>
</feature>
<feature type="compositionally biased region" description="Low complexity" evidence="1">
    <location>
        <begin position="340"/>
        <end position="352"/>
    </location>
</feature>
<feature type="region of interest" description="Disordered" evidence="1">
    <location>
        <begin position="314"/>
        <end position="370"/>
    </location>
</feature>
<comment type="caution">
    <text evidence="3">The sequence shown here is derived from an EMBL/GenBank/DDBJ whole genome shotgun (WGS) entry which is preliminary data.</text>
</comment>
<feature type="compositionally biased region" description="Basic and acidic residues" evidence="1">
    <location>
        <begin position="402"/>
        <end position="439"/>
    </location>
</feature>
<dbReference type="AlphaFoldDB" id="A0A3E2HKW7"/>
<evidence type="ECO:0008006" key="5">
    <source>
        <dbReference type="Google" id="ProtNLM"/>
    </source>
</evidence>
<dbReference type="CDD" id="cd22249">
    <property type="entry name" value="UDM1_RNF168_RNF169-like"/>
    <property type="match status" value="1"/>
</dbReference>
<evidence type="ECO:0000256" key="2">
    <source>
        <dbReference type="SAM" id="SignalP"/>
    </source>
</evidence>
<feature type="chain" id="PRO_5017754141" description="DUF676 domain-containing protein" evidence="2">
    <location>
        <begin position="17"/>
        <end position="536"/>
    </location>
</feature>
<organism evidence="3 4">
    <name type="scientific">Scytalidium lignicola</name>
    <name type="common">Hyphomycete</name>
    <dbReference type="NCBI Taxonomy" id="5539"/>
    <lineage>
        <taxon>Eukaryota</taxon>
        <taxon>Fungi</taxon>
        <taxon>Dikarya</taxon>
        <taxon>Ascomycota</taxon>
        <taxon>Pezizomycotina</taxon>
        <taxon>Leotiomycetes</taxon>
        <taxon>Leotiomycetes incertae sedis</taxon>
        <taxon>Scytalidium</taxon>
    </lineage>
</organism>
<dbReference type="OrthoDB" id="3248508at2759"/>
<feature type="non-terminal residue" evidence="3">
    <location>
        <position position="1"/>
    </location>
</feature>
<gene>
    <name evidence="3" type="ORF">B7463_g2289</name>
</gene>
<dbReference type="PANTHER" id="PTHR47842:SF3">
    <property type="entry name" value="DUF676 DOMAIN-CONTAINING PROTEIN"/>
    <property type="match status" value="1"/>
</dbReference>
<accession>A0A3E2HKW7</accession>
<dbReference type="Proteomes" id="UP000258309">
    <property type="component" value="Unassembled WGS sequence"/>
</dbReference>
<dbReference type="InterPro" id="IPR029058">
    <property type="entry name" value="AB_hydrolase_fold"/>
</dbReference>
<feature type="non-terminal residue" evidence="3">
    <location>
        <position position="536"/>
    </location>
</feature>
<feature type="compositionally biased region" description="Polar residues" evidence="1">
    <location>
        <begin position="79"/>
        <end position="105"/>
    </location>
</feature>
<dbReference type="OMA" id="HVVHSKI"/>
<sequence length="536" mass="59645">MTDVILLGHSLGGLLAAEVVLKAGSPENGQALQHRILGTVGFDSPFLGMHPGVISSGIGSLFRAPPEPPGQDLQELLNSEASSSKMASQTSISSAENGLSTVNTGSSSQPSFSPSYMSPLASPPPHDPNFDPPFPNDVRIKERDRWSNMLHFLNKHSDGLTSATKQYFMSHLEFGGCLADYPGLVDRYQMLRNLEDVNELAGRSNSVNGLHTRRVRFVNYYTASTGRLKPPKVTAGKMKEEDGLQRAIGFGTTESTLSSMHSPSSESIQQISIDGDPNNTATSQKLEDQIQNSEEHSESHDIEEPLEMLQLDPTPIQEDDDFPGVTDTASSVDFQHPNEEYPLSPSESLLSPIPDMPEEPSPVDLSLYQDKDYRKTAEKEYKRAMKAYQQAIKDREKAIKDRRKLAEKQEKKARQEREKQLKIEEKEMQKEMKVQEKLKSAATNSQSPIPSESSQTNKKAKKDKKFCMLPLQLNGELDKCWARVYMEGVDEVEAHSGLFLPGLQYEGFVGDVSARIEEWIRDDVTRRALFSAEIRA</sequence>
<feature type="region of interest" description="Disordered" evidence="1">
    <location>
        <begin position="254"/>
        <end position="302"/>
    </location>
</feature>
<dbReference type="STRING" id="5539.A0A3E2HKW7"/>
<feature type="signal peptide" evidence="2">
    <location>
        <begin position="1"/>
        <end position="16"/>
    </location>
</feature>
<feature type="compositionally biased region" description="Low complexity" evidence="1">
    <location>
        <begin position="262"/>
        <end position="273"/>
    </location>
</feature>
<evidence type="ECO:0000256" key="1">
    <source>
        <dbReference type="SAM" id="MobiDB-lite"/>
    </source>
</evidence>
<keyword evidence="2" id="KW-0732">Signal</keyword>
<feature type="region of interest" description="Disordered" evidence="1">
    <location>
        <begin position="79"/>
        <end position="135"/>
    </location>
</feature>
<evidence type="ECO:0000313" key="3">
    <source>
        <dbReference type="EMBL" id="RFU34038.1"/>
    </source>
</evidence>
<proteinExistence type="predicted"/>
<name>A0A3E2HKW7_SCYLI</name>
<feature type="compositionally biased region" description="Polar residues" evidence="1">
    <location>
        <begin position="441"/>
        <end position="457"/>
    </location>
</feature>
<feature type="compositionally biased region" description="Basic and acidic residues" evidence="1">
    <location>
        <begin position="285"/>
        <end position="302"/>
    </location>
</feature>
<reference evidence="3 4" key="1">
    <citation type="submission" date="2018-05" db="EMBL/GenBank/DDBJ databases">
        <title>Draft genome sequence of Scytalidium lignicola DSM 105466, a ubiquitous saprotrophic fungus.</title>
        <authorList>
            <person name="Buettner E."/>
            <person name="Gebauer A.M."/>
            <person name="Hofrichter M."/>
            <person name="Liers C."/>
            <person name="Kellner H."/>
        </authorList>
    </citation>
    <scope>NUCLEOTIDE SEQUENCE [LARGE SCALE GENOMIC DNA]</scope>
    <source>
        <strain evidence="3 4">DSM 105466</strain>
    </source>
</reference>
<feature type="compositionally biased region" description="Pro residues" evidence="1">
    <location>
        <begin position="121"/>
        <end position="135"/>
    </location>
</feature>
<dbReference type="PANTHER" id="PTHR47842">
    <property type="entry name" value="EXPRESSED PROTEIN"/>
    <property type="match status" value="1"/>
</dbReference>
<feature type="compositionally biased region" description="Low complexity" evidence="1">
    <location>
        <begin position="106"/>
        <end position="119"/>
    </location>
</feature>
<keyword evidence="4" id="KW-1185">Reference proteome</keyword>
<dbReference type="SUPFAM" id="SSF53474">
    <property type="entry name" value="alpha/beta-Hydrolases"/>
    <property type="match status" value="1"/>
</dbReference>
<protein>
    <recommendedName>
        <fullName evidence="5">DUF676 domain-containing protein</fullName>
    </recommendedName>
</protein>
<dbReference type="EMBL" id="NCSJ02000026">
    <property type="protein sequence ID" value="RFU34038.1"/>
    <property type="molecule type" value="Genomic_DNA"/>
</dbReference>